<keyword evidence="5" id="KW-0548">Nucleotidyltransferase</keyword>
<comment type="similarity">
    <text evidence="3">Belongs to the nanoviruses/circoviruses replication-associated protein family.</text>
</comment>
<sequence>MAGRLFLFTQNNPEGSIVTDDWDGNVRAAVWQLEVGAEGTPHYQGYIVMLRPSRFPAVQRALCQDSFVDIAHGNNNQCIDYCTKEDTRVEGPYWYPDEATVRGTVQGTRSDLKTACDQIVAGASFAEIDTVTWARNNRGLLSLYAIHHPAKLRDNVKVLCIHGAPGIGKSTAVWTRTAELPYRPKILDTGIVWFDGYTGQSTLFIDDYRGQLPIHEFNAICDRFPYNCPVKGGFIGAAWTCVIICTNVEPSDWYAKFGQRADEVGAVYRRIGYGEWADKDPDHQYVNPASREELLSMI</sequence>
<keyword evidence="14" id="KW-0511">Multifunctional enzyme</keyword>
<dbReference type="GO" id="GO:0016779">
    <property type="term" value="F:nucleotidyltransferase activity"/>
    <property type="evidence" value="ECO:0007669"/>
    <property type="project" value="UniProtKB-KW"/>
</dbReference>
<keyword evidence="9" id="KW-0547">Nucleotide-binding</keyword>
<evidence type="ECO:0000256" key="4">
    <source>
        <dbReference type="ARBA" id="ARBA00022679"/>
    </source>
</evidence>
<dbReference type="Gene3D" id="3.40.1310.20">
    <property type="match status" value="1"/>
</dbReference>
<dbReference type="GO" id="GO:0004519">
    <property type="term" value="F:endonuclease activity"/>
    <property type="evidence" value="ECO:0007669"/>
    <property type="project" value="UniProtKB-KW"/>
</dbReference>
<dbReference type="GO" id="GO:0003724">
    <property type="term" value="F:RNA helicase activity"/>
    <property type="evidence" value="ECO:0007669"/>
    <property type="project" value="InterPro"/>
</dbReference>
<dbReference type="GO" id="GO:0016787">
    <property type="term" value="F:hydrolase activity"/>
    <property type="evidence" value="ECO:0007669"/>
    <property type="project" value="UniProtKB-KW"/>
</dbReference>
<evidence type="ECO:0000256" key="13">
    <source>
        <dbReference type="ARBA" id="ARBA00023125"/>
    </source>
</evidence>
<evidence type="ECO:0000256" key="7">
    <source>
        <dbReference type="ARBA" id="ARBA00022722"/>
    </source>
</evidence>
<organism evidence="19">
    <name type="scientific">Sewage-associated circular DNA molecule</name>
    <dbReference type="NCBI Taxonomy" id="1592207"/>
    <lineage>
        <taxon>Viruses</taxon>
        <taxon>unclassified satellites</taxon>
        <taxon>DNA satellites</taxon>
    </lineage>
</organism>
<dbReference type="GO" id="GO:0003723">
    <property type="term" value="F:RNA binding"/>
    <property type="evidence" value="ECO:0007669"/>
    <property type="project" value="InterPro"/>
</dbReference>
<proteinExistence type="inferred from homology"/>
<dbReference type="GO" id="GO:0042025">
    <property type="term" value="C:host cell nucleus"/>
    <property type="evidence" value="ECO:0007669"/>
    <property type="project" value="UniProtKB-SubCell"/>
</dbReference>
<keyword evidence="12" id="KW-0190">Covalent protein-DNA linkage</keyword>
<dbReference type="GO" id="GO:0003677">
    <property type="term" value="F:DNA binding"/>
    <property type="evidence" value="ECO:0007669"/>
    <property type="project" value="UniProtKB-KW"/>
</dbReference>
<name>A0A0B4UHA6_9VIRU</name>
<evidence type="ECO:0000256" key="8">
    <source>
        <dbReference type="ARBA" id="ARBA00022723"/>
    </source>
</evidence>
<evidence type="ECO:0000256" key="2">
    <source>
        <dbReference type="ARBA" id="ARBA00004147"/>
    </source>
</evidence>
<dbReference type="PROSITE" id="PS52020">
    <property type="entry name" value="CRESS_DNA_REP"/>
    <property type="match status" value="1"/>
</dbReference>
<evidence type="ECO:0000256" key="6">
    <source>
        <dbReference type="ARBA" id="ARBA00022705"/>
    </source>
</evidence>
<comment type="cofactor">
    <cofactor evidence="1">
        <name>Mn(2+)</name>
        <dbReference type="ChEBI" id="CHEBI:29035"/>
    </cofactor>
</comment>
<dbReference type="Pfam" id="PF00910">
    <property type="entry name" value="RNA_helicase"/>
    <property type="match status" value="1"/>
</dbReference>
<evidence type="ECO:0000256" key="11">
    <source>
        <dbReference type="ARBA" id="ARBA00022801"/>
    </source>
</evidence>
<comment type="subcellular location">
    <subcellularLocation>
        <location evidence="2">Host nucleus</location>
    </subcellularLocation>
</comment>
<dbReference type="GO" id="GO:0006260">
    <property type="term" value="P:DNA replication"/>
    <property type="evidence" value="ECO:0007669"/>
    <property type="project" value="UniProtKB-KW"/>
</dbReference>
<feature type="domain" description="CRESS-DNA virus Rep endonuclease" evidence="18">
    <location>
        <begin position="1"/>
        <end position="98"/>
    </location>
</feature>
<keyword evidence="8" id="KW-0479">Metal-binding</keyword>
<evidence type="ECO:0000259" key="18">
    <source>
        <dbReference type="PROSITE" id="PS52020"/>
    </source>
</evidence>
<evidence type="ECO:0000256" key="10">
    <source>
        <dbReference type="ARBA" id="ARBA00022759"/>
    </source>
</evidence>
<comment type="catalytic activity">
    <reaction evidence="17">
        <text>ATP + H2O = ADP + phosphate + H(+)</text>
        <dbReference type="Rhea" id="RHEA:13065"/>
        <dbReference type="ChEBI" id="CHEBI:15377"/>
        <dbReference type="ChEBI" id="CHEBI:15378"/>
        <dbReference type="ChEBI" id="CHEBI:30616"/>
        <dbReference type="ChEBI" id="CHEBI:43474"/>
        <dbReference type="ChEBI" id="CHEBI:456216"/>
    </reaction>
</comment>
<dbReference type="Pfam" id="PF02407">
    <property type="entry name" value="Viral_Rep"/>
    <property type="match status" value="1"/>
</dbReference>
<keyword evidence="13" id="KW-0238">DNA-binding</keyword>
<dbReference type="InterPro" id="IPR027417">
    <property type="entry name" value="P-loop_NTPase"/>
</dbReference>
<dbReference type="GO" id="GO:0000166">
    <property type="term" value="F:nucleotide binding"/>
    <property type="evidence" value="ECO:0007669"/>
    <property type="project" value="UniProtKB-KW"/>
</dbReference>
<evidence type="ECO:0000256" key="16">
    <source>
        <dbReference type="ARBA" id="ARBA00032243"/>
    </source>
</evidence>
<evidence type="ECO:0000256" key="3">
    <source>
        <dbReference type="ARBA" id="ARBA00008545"/>
    </source>
</evidence>
<evidence type="ECO:0000256" key="9">
    <source>
        <dbReference type="ARBA" id="ARBA00022741"/>
    </source>
</evidence>
<keyword evidence="6" id="KW-0235">DNA replication</keyword>
<evidence type="ECO:0000313" key="19">
    <source>
        <dbReference type="EMBL" id="AJD07574.1"/>
    </source>
</evidence>
<dbReference type="GO" id="GO:0046872">
    <property type="term" value="F:metal ion binding"/>
    <property type="evidence" value="ECO:0007669"/>
    <property type="project" value="UniProtKB-KW"/>
</dbReference>
<keyword evidence="10" id="KW-0255">Endonuclease</keyword>
<reference evidence="19" key="1">
    <citation type="journal article" date="2015" name="Infect. Genet. Evol.">
        <title>Characterisation of a diverse range of circular replication-associated protein encoding DNA viruses recovered from a sewage treatment oxidation pond.</title>
        <authorList>
            <person name="Kraberger S."/>
            <person name="Arguello-Astorga G.R."/>
            <person name="Greenfield L.G."/>
            <person name="Galilee C."/>
            <person name="Law D."/>
            <person name="Martin D.P."/>
            <person name="Varsani A."/>
        </authorList>
    </citation>
    <scope>NUCLEOTIDE SEQUENCE</scope>
    <source>
        <strain evidence="19">SaCM-11_NZ_BS3394_2012</strain>
    </source>
</reference>
<keyword evidence="4" id="KW-0808">Transferase</keyword>
<evidence type="ECO:0000256" key="15">
    <source>
        <dbReference type="ARBA" id="ARBA00030754"/>
    </source>
</evidence>
<evidence type="ECO:0000256" key="1">
    <source>
        <dbReference type="ARBA" id="ARBA00001936"/>
    </source>
</evidence>
<evidence type="ECO:0000256" key="14">
    <source>
        <dbReference type="ARBA" id="ARBA00023268"/>
    </source>
</evidence>
<evidence type="ECO:0000256" key="12">
    <source>
        <dbReference type="ARBA" id="ARBA00023124"/>
    </source>
</evidence>
<dbReference type="EMBL" id="KM877833">
    <property type="protein sequence ID" value="AJD07574.1"/>
    <property type="molecule type" value="Genomic_DNA"/>
</dbReference>
<dbReference type="InterPro" id="IPR000605">
    <property type="entry name" value="Helicase_SF3_ssDNA/RNA_vir"/>
</dbReference>
<accession>A0A0B4UHA6</accession>
<evidence type="ECO:0000256" key="17">
    <source>
        <dbReference type="ARBA" id="ARBA00049360"/>
    </source>
</evidence>
<evidence type="ECO:0000256" key="5">
    <source>
        <dbReference type="ARBA" id="ARBA00022695"/>
    </source>
</evidence>
<dbReference type="SUPFAM" id="SSF52540">
    <property type="entry name" value="P-loop containing nucleoside triphosphate hydrolases"/>
    <property type="match status" value="1"/>
</dbReference>
<protein>
    <recommendedName>
        <fullName evidence="15">ATP-dependent helicase Rep</fullName>
    </recommendedName>
    <alternativeName>
        <fullName evidence="16">RepP</fullName>
    </alternativeName>
</protein>
<keyword evidence="7" id="KW-0540">Nuclease</keyword>
<dbReference type="InterPro" id="IPR049912">
    <property type="entry name" value="CRESS_DNA_REP"/>
</dbReference>
<keyword evidence="11" id="KW-0378">Hydrolase</keyword>